<dbReference type="InterPro" id="IPR049054">
    <property type="entry name" value="CN_hydtase_beta-like_N"/>
</dbReference>
<dbReference type="NCBIfam" id="TIGR03888">
    <property type="entry name" value="nitrile_beta"/>
    <property type="match status" value="1"/>
</dbReference>
<sequence>MNGPQDLGGQMGFGPIAPEKDEPIFHGEWEKRALGVTLVAGAMGAWTIDESRHARESLHPADYYSSSYYEIWIKALEVLLLRHGFVSDAELRKGRALGTGAAPKRVLKATDVPAVLARGGPCDRAVASAPMYRPGQRVRARNMHPQGHTRLPRYVRGHVGRVEAVRGGFVLPDTNAHGHGENPEWVYTVVFDGRDLWGADGDPTLTVSVDAWENYLEPA</sequence>
<evidence type="ECO:0000259" key="7">
    <source>
        <dbReference type="Pfam" id="PF21006"/>
    </source>
</evidence>
<proteinExistence type="inferred from homology"/>
<dbReference type="InterPro" id="IPR042262">
    <property type="entry name" value="CN_hydtase_beta_C"/>
</dbReference>
<dbReference type="Pfam" id="PF21006">
    <property type="entry name" value="NHase_beta_N"/>
    <property type="match status" value="1"/>
</dbReference>
<comment type="similarity">
    <text evidence="2 5">Belongs to the nitrile hydratase subunit beta family.</text>
</comment>
<comment type="caution">
    <text evidence="8">The sequence shown here is derived from an EMBL/GenBank/DDBJ whole genome shotgun (WGS) entry which is preliminary data.</text>
</comment>
<gene>
    <name evidence="8" type="primary">nthB</name>
    <name evidence="8" type="ORF">ABGN05_16265</name>
</gene>
<dbReference type="GO" id="GO:0018822">
    <property type="term" value="F:nitrile hydratase activity"/>
    <property type="evidence" value="ECO:0007669"/>
    <property type="project" value="UniProtKB-EC"/>
</dbReference>
<dbReference type="Gene3D" id="1.10.472.20">
    <property type="entry name" value="Nitrile hydratase, beta subunit"/>
    <property type="match status" value="1"/>
</dbReference>
<evidence type="ECO:0000259" key="6">
    <source>
        <dbReference type="Pfam" id="PF02211"/>
    </source>
</evidence>
<dbReference type="RefSeq" id="WP_367955088.1">
    <property type="nucleotide sequence ID" value="NZ_JBDPGJ010000003.1"/>
</dbReference>
<dbReference type="EMBL" id="JBDPGJ010000003">
    <property type="protein sequence ID" value="MEX0407222.1"/>
    <property type="molecule type" value="Genomic_DNA"/>
</dbReference>
<dbReference type="EC" id="4.2.1.84" evidence="5"/>
<comment type="function">
    <text evidence="1 5">NHase catalyzes the hydration of various nitrile compounds to the corresponding amides.</text>
</comment>
<feature type="domain" description="Nitrile hydratase beta subunit-like N-terminal" evidence="7">
    <location>
        <begin position="1"/>
        <end position="100"/>
    </location>
</feature>
<evidence type="ECO:0000256" key="1">
    <source>
        <dbReference type="ARBA" id="ARBA00004042"/>
    </source>
</evidence>
<evidence type="ECO:0000313" key="8">
    <source>
        <dbReference type="EMBL" id="MEX0407222.1"/>
    </source>
</evidence>
<feature type="domain" description="Nitrile hydratase beta subunit" evidence="6">
    <location>
        <begin position="122"/>
        <end position="218"/>
    </location>
</feature>
<evidence type="ECO:0000256" key="3">
    <source>
        <dbReference type="ARBA" id="ARBA00023239"/>
    </source>
</evidence>
<name>A0ABV3SKC5_9HYPH</name>
<evidence type="ECO:0000256" key="4">
    <source>
        <dbReference type="ARBA" id="ARBA00044877"/>
    </source>
</evidence>
<dbReference type="InterPro" id="IPR008990">
    <property type="entry name" value="Elect_transpt_acc-like_dom_sf"/>
</dbReference>
<dbReference type="Gene3D" id="2.30.30.50">
    <property type="match status" value="1"/>
</dbReference>
<evidence type="ECO:0000313" key="9">
    <source>
        <dbReference type="Proteomes" id="UP001556692"/>
    </source>
</evidence>
<organism evidence="8 9">
    <name type="scientific">Aquibium pacificus</name>
    <dbReference type="NCBI Taxonomy" id="3153579"/>
    <lineage>
        <taxon>Bacteria</taxon>
        <taxon>Pseudomonadati</taxon>
        <taxon>Pseudomonadota</taxon>
        <taxon>Alphaproteobacteria</taxon>
        <taxon>Hyphomicrobiales</taxon>
        <taxon>Phyllobacteriaceae</taxon>
        <taxon>Aquibium</taxon>
    </lineage>
</organism>
<keyword evidence="9" id="KW-1185">Reference proteome</keyword>
<dbReference type="PIRSF" id="PIRSF001427">
    <property type="entry name" value="NHase_beta"/>
    <property type="match status" value="1"/>
</dbReference>
<protein>
    <recommendedName>
        <fullName evidence="5">Nitrile hydratase subunit beta</fullName>
        <shortName evidence="5">NHase</shortName>
        <ecNumber evidence="5">4.2.1.84</ecNumber>
    </recommendedName>
</protein>
<comment type="catalytic activity">
    <reaction evidence="4 5">
        <text>an aliphatic primary amide = an aliphatic nitrile + H2O</text>
        <dbReference type="Rhea" id="RHEA:12673"/>
        <dbReference type="ChEBI" id="CHEBI:15377"/>
        <dbReference type="ChEBI" id="CHEBI:65285"/>
        <dbReference type="ChEBI" id="CHEBI:80291"/>
        <dbReference type="EC" id="4.2.1.84"/>
    </reaction>
</comment>
<evidence type="ECO:0000256" key="5">
    <source>
        <dbReference type="PIRNR" id="PIRNR001427"/>
    </source>
</evidence>
<accession>A0ABV3SKC5</accession>
<dbReference type="Pfam" id="PF02211">
    <property type="entry name" value="NHase_beta_C"/>
    <property type="match status" value="1"/>
</dbReference>
<dbReference type="Proteomes" id="UP001556692">
    <property type="component" value="Unassembled WGS sequence"/>
</dbReference>
<dbReference type="SUPFAM" id="SSF50090">
    <property type="entry name" value="Electron transport accessory proteins"/>
    <property type="match status" value="1"/>
</dbReference>
<reference evidence="8 9" key="1">
    <citation type="submission" date="2024-05" db="EMBL/GenBank/DDBJ databases">
        <authorList>
            <person name="Jiang F."/>
        </authorList>
    </citation>
    <scope>NUCLEOTIDE SEQUENCE [LARGE SCALE GENOMIC DNA]</scope>
    <source>
        <strain evidence="8 9">LZ166</strain>
    </source>
</reference>
<dbReference type="InterPro" id="IPR003168">
    <property type="entry name" value="Nitrile_hydratase_bsu"/>
</dbReference>
<evidence type="ECO:0000256" key="2">
    <source>
        <dbReference type="ARBA" id="ARBA00009098"/>
    </source>
</evidence>
<keyword evidence="3 5" id="KW-0456">Lyase</keyword>
<dbReference type="InterPro" id="IPR024690">
    <property type="entry name" value="CN_hydtase_beta_dom_C"/>
</dbReference>